<dbReference type="AlphaFoldDB" id="A0A2A4TB81"/>
<organism evidence="10 11">
    <name type="scientific">SAR324 cluster bacterium</name>
    <dbReference type="NCBI Taxonomy" id="2024889"/>
    <lineage>
        <taxon>Bacteria</taxon>
        <taxon>Deltaproteobacteria</taxon>
        <taxon>SAR324 cluster</taxon>
    </lineage>
</organism>
<accession>A0A2A4TB81</accession>
<dbReference type="PROSITE" id="PS50059">
    <property type="entry name" value="FKBP_PPIASE"/>
    <property type="match status" value="1"/>
</dbReference>
<feature type="chain" id="PRO_5013105321" description="Peptidyl-prolyl cis-trans isomerase" evidence="8">
    <location>
        <begin position="23"/>
        <end position="242"/>
    </location>
</feature>
<dbReference type="Pfam" id="PF01346">
    <property type="entry name" value="FKBP_N"/>
    <property type="match status" value="1"/>
</dbReference>
<evidence type="ECO:0000256" key="7">
    <source>
        <dbReference type="RuleBase" id="RU003915"/>
    </source>
</evidence>
<dbReference type="InterPro" id="IPR046357">
    <property type="entry name" value="PPIase_dom_sf"/>
</dbReference>
<proteinExistence type="inferred from homology"/>
<dbReference type="SUPFAM" id="SSF54534">
    <property type="entry name" value="FKBP-like"/>
    <property type="match status" value="1"/>
</dbReference>
<evidence type="ECO:0000259" key="9">
    <source>
        <dbReference type="PROSITE" id="PS50059"/>
    </source>
</evidence>
<feature type="domain" description="PPIase FKBP-type" evidence="9">
    <location>
        <begin position="156"/>
        <end position="242"/>
    </location>
</feature>
<dbReference type="Gene3D" id="1.10.287.460">
    <property type="entry name" value="Peptidyl-prolyl cis-trans isomerase, FKBP-type, N-terminal domain"/>
    <property type="match status" value="1"/>
</dbReference>
<evidence type="ECO:0000256" key="3">
    <source>
        <dbReference type="ARBA" id="ARBA00022729"/>
    </source>
</evidence>
<sequence length="242" mass="26491">MKLRSSILACSFLLGLATPLLAETKAQLTSEKDRVSYTIGYSIGDNFNRQSIEVTLEALMSGVEDALQQNQPQMSPKEMQTTMENFGQKMRAKMATKAQEQKAKSQATAKVLSSKNIQEGSAFLSKNKQRKAVVTLPSGLQYEVLRQGAGKKPTVSDTVETHYRGTLINGTEFDSSYSRGKSVSFPVNGVIKGWTEALQLMNVGSKWKLFIPADLAYGNQGTGQKIAPGSTLIFEIELLNIK</sequence>
<dbReference type="InterPro" id="IPR000774">
    <property type="entry name" value="PPIase_FKBP_N"/>
</dbReference>
<evidence type="ECO:0000313" key="10">
    <source>
        <dbReference type="EMBL" id="PCI30611.1"/>
    </source>
</evidence>
<dbReference type="InterPro" id="IPR001179">
    <property type="entry name" value="PPIase_FKBP_dom"/>
</dbReference>
<keyword evidence="5 6" id="KW-0413">Isomerase</keyword>
<reference evidence="11" key="1">
    <citation type="submission" date="2017-08" db="EMBL/GenBank/DDBJ databases">
        <title>A dynamic microbial community with high functional redundancy inhabits the cold, oxic subseafloor aquifer.</title>
        <authorList>
            <person name="Tully B.J."/>
            <person name="Wheat C.G."/>
            <person name="Glazer B.T."/>
            <person name="Huber J.A."/>
        </authorList>
    </citation>
    <scope>NUCLEOTIDE SEQUENCE [LARGE SCALE GENOMIC DNA]</scope>
</reference>
<evidence type="ECO:0000313" key="11">
    <source>
        <dbReference type="Proteomes" id="UP000218113"/>
    </source>
</evidence>
<dbReference type="PANTHER" id="PTHR43811:SF19">
    <property type="entry name" value="39 KDA FK506-BINDING NUCLEAR PROTEIN"/>
    <property type="match status" value="1"/>
</dbReference>
<dbReference type="FunFam" id="3.10.50.40:FF:000045">
    <property type="entry name" value="Peptidyl-prolyl cis-trans isomerase"/>
    <property type="match status" value="1"/>
</dbReference>
<protein>
    <recommendedName>
        <fullName evidence="7">Peptidyl-prolyl cis-trans isomerase</fullName>
        <ecNumber evidence="7">5.2.1.8</ecNumber>
    </recommendedName>
</protein>
<comment type="caution">
    <text evidence="10">The sequence shown here is derived from an EMBL/GenBank/DDBJ whole genome shotgun (WGS) entry which is preliminary data.</text>
</comment>
<dbReference type="Gene3D" id="3.10.50.40">
    <property type="match status" value="1"/>
</dbReference>
<evidence type="ECO:0000256" key="4">
    <source>
        <dbReference type="ARBA" id="ARBA00023110"/>
    </source>
</evidence>
<dbReference type="Proteomes" id="UP000218113">
    <property type="component" value="Unassembled WGS sequence"/>
</dbReference>
<keyword evidence="4 6" id="KW-0697">Rotamase</keyword>
<comment type="catalytic activity">
    <reaction evidence="1 6 7">
        <text>[protein]-peptidylproline (omega=180) = [protein]-peptidylproline (omega=0)</text>
        <dbReference type="Rhea" id="RHEA:16237"/>
        <dbReference type="Rhea" id="RHEA-COMP:10747"/>
        <dbReference type="Rhea" id="RHEA-COMP:10748"/>
        <dbReference type="ChEBI" id="CHEBI:83833"/>
        <dbReference type="ChEBI" id="CHEBI:83834"/>
        <dbReference type="EC" id="5.2.1.8"/>
    </reaction>
</comment>
<evidence type="ECO:0000256" key="5">
    <source>
        <dbReference type="ARBA" id="ARBA00023235"/>
    </source>
</evidence>
<feature type="signal peptide" evidence="8">
    <location>
        <begin position="1"/>
        <end position="22"/>
    </location>
</feature>
<keyword evidence="3 8" id="KW-0732">Signal</keyword>
<comment type="similarity">
    <text evidence="2 7">Belongs to the FKBP-type PPIase family.</text>
</comment>
<evidence type="ECO:0000256" key="6">
    <source>
        <dbReference type="PROSITE-ProRule" id="PRU00277"/>
    </source>
</evidence>
<dbReference type="GO" id="GO:0006457">
    <property type="term" value="P:protein folding"/>
    <property type="evidence" value="ECO:0007669"/>
    <property type="project" value="InterPro"/>
</dbReference>
<dbReference type="InterPro" id="IPR036944">
    <property type="entry name" value="PPIase_FKBP_N_sf"/>
</dbReference>
<gene>
    <name evidence="10" type="ORF">COB67_01280</name>
</gene>
<evidence type="ECO:0000256" key="1">
    <source>
        <dbReference type="ARBA" id="ARBA00000971"/>
    </source>
</evidence>
<dbReference type="Pfam" id="PF00254">
    <property type="entry name" value="FKBP_C"/>
    <property type="match status" value="1"/>
</dbReference>
<dbReference type="PANTHER" id="PTHR43811">
    <property type="entry name" value="FKBP-TYPE PEPTIDYL-PROLYL CIS-TRANS ISOMERASE FKPA"/>
    <property type="match status" value="1"/>
</dbReference>
<evidence type="ECO:0000256" key="2">
    <source>
        <dbReference type="ARBA" id="ARBA00006577"/>
    </source>
</evidence>
<dbReference type="EC" id="5.2.1.8" evidence="7"/>
<dbReference type="GO" id="GO:0003755">
    <property type="term" value="F:peptidyl-prolyl cis-trans isomerase activity"/>
    <property type="evidence" value="ECO:0007669"/>
    <property type="project" value="UniProtKB-UniRule"/>
</dbReference>
<dbReference type="EMBL" id="NVSR01000003">
    <property type="protein sequence ID" value="PCI30611.1"/>
    <property type="molecule type" value="Genomic_DNA"/>
</dbReference>
<evidence type="ECO:0000256" key="8">
    <source>
        <dbReference type="SAM" id="SignalP"/>
    </source>
</evidence>
<name>A0A2A4TB81_9DELT</name>